<proteinExistence type="predicted"/>
<gene>
    <name evidence="1" type="ORF">K490DRAFT_68843</name>
</gene>
<name>A0A9P4LSB6_9PEZI</name>
<reference evidence="1" key="1">
    <citation type="journal article" date="2020" name="Stud. Mycol.">
        <title>101 Dothideomycetes genomes: a test case for predicting lifestyles and emergence of pathogens.</title>
        <authorList>
            <person name="Haridas S."/>
            <person name="Albert R."/>
            <person name="Binder M."/>
            <person name="Bloem J."/>
            <person name="Labutti K."/>
            <person name="Salamov A."/>
            <person name="Andreopoulos B."/>
            <person name="Baker S."/>
            <person name="Barry K."/>
            <person name="Bills G."/>
            <person name="Bluhm B."/>
            <person name="Cannon C."/>
            <person name="Castanera R."/>
            <person name="Culley D."/>
            <person name="Daum C."/>
            <person name="Ezra D."/>
            <person name="Gonzalez J."/>
            <person name="Henrissat B."/>
            <person name="Kuo A."/>
            <person name="Liang C."/>
            <person name="Lipzen A."/>
            <person name="Lutzoni F."/>
            <person name="Magnuson J."/>
            <person name="Mondo S."/>
            <person name="Nolan M."/>
            <person name="Ohm R."/>
            <person name="Pangilinan J."/>
            <person name="Park H.-J."/>
            <person name="Ramirez L."/>
            <person name="Alfaro M."/>
            <person name="Sun H."/>
            <person name="Tritt A."/>
            <person name="Yoshinaga Y."/>
            <person name="Zwiers L.-H."/>
            <person name="Turgeon B."/>
            <person name="Goodwin S."/>
            <person name="Spatafora J."/>
            <person name="Crous P."/>
            <person name="Grigoriev I."/>
        </authorList>
    </citation>
    <scope>NUCLEOTIDE SEQUENCE</scope>
    <source>
        <strain evidence="1">CBS 121410</strain>
    </source>
</reference>
<protein>
    <submittedName>
        <fullName evidence="1">Uncharacterized protein</fullName>
    </submittedName>
</protein>
<dbReference type="Proteomes" id="UP000799776">
    <property type="component" value="Unassembled WGS sequence"/>
</dbReference>
<evidence type="ECO:0000313" key="1">
    <source>
        <dbReference type="EMBL" id="KAF2084375.1"/>
    </source>
</evidence>
<sequence length="118" mass="12393">MFKSLSRLFGFAAVVASNNEIISRASAQTYSWDAINGDLCAMFDRRVALVCNPIFSMGGTYNFVARSDSSDASFVEWGEGAGFVIGCKKAAVTATPTNLLAISTSTAATTTASENTAK</sequence>
<accession>A0A9P4LSB6</accession>
<comment type="caution">
    <text evidence="1">The sequence shown here is derived from an EMBL/GenBank/DDBJ whole genome shotgun (WGS) entry which is preliminary data.</text>
</comment>
<keyword evidence="2" id="KW-1185">Reference proteome</keyword>
<dbReference type="AlphaFoldDB" id="A0A9P4LSB6"/>
<organism evidence="1 2">
    <name type="scientific">Saccharata proteae CBS 121410</name>
    <dbReference type="NCBI Taxonomy" id="1314787"/>
    <lineage>
        <taxon>Eukaryota</taxon>
        <taxon>Fungi</taxon>
        <taxon>Dikarya</taxon>
        <taxon>Ascomycota</taxon>
        <taxon>Pezizomycotina</taxon>
        <taxon>Dothideomycetes</taxon>
        <taxon>Dothideomycetes incertae sedis</taxon>
        <taxon>Botryosphaeriales</taxon>
        <taxon>Saccharataceae</taxon>
        <taxon>Saccharata</taxon>
    </lineage>
</organism>
<evidence type="ECO:0000313" key="2">
    <source>
        <dbReference type="Proteomes" id="UP000799776"/>
    </source>
</evidence>
<dbReference type="EMBL" id="ML978742">
    <property type="protein sequence ID" value="KAF2084375.1"/>
    <property type="molecule type" value="Genomic_DNA"/>
</dbReference>